<dbReference type="Pfam" id="PF07727">
    <property type="entry name" value="RVT_2"/>
    <property type="match status" value="1"/>
</dbReference>
<protein>
    <submittedName>
        <fullName evidence="3">Putative ribonuclease H-like domain-containing protein</fullName>
    </submittedName>
</protein>
<feature type="compositionally biased region" description="Low complexity" evidence="1">
    <location>
        <begin position="1"/>
        <end position="18"/>
    </location>
</feature>
<evidence type="ECO:0000259" key="2">
    <source>
        <dbReference type="Pfam" id="PF07727"/>
    </source>
</evidence>
<feature type="compositionally biased region" description="Basic and acidic residues" evidence="1">
    <location>
        <begin position="233"/>
        <end position="242"/>
    </location>
</feature>
<organism evidence="3">
    <name type="scientific">Tanacetum cinerariifolium</name>
    <name type="common">Dalmatian daisy</name>
    <name type="synonym">Chrysanthemum cinerariifolium</name>
    <dbReference type="NCBI Taxonomy" id="118510"/>
    <lineage>
        <taxon>Eukaryota</taxon>
        <taxon>Viridiplantae</taxon>
        <taxon>Streptophyta</taxon>
        <taxon>Embryophyta</taxon>
        <taxon>Tracheophyta</taxon>
        <taxon>Spermatophyta</taxon>
        <taxon>Magnoliopsida</taxon>
        <taxon>eudicotyledons</taxon>
        <taxon>Gunneridae</taxon>
        <taxon>Pentapetalae</taxon>
        <taxon>asterids</taxon>
        <taxon>campanulids</taxon>
        <taxon>Asterales</taxon>
        <taxon>Asteraceae</taxon>
        <taxon>Asteroideae</taxon>
        <taxon>Anthemideae</taxon>
        <taxon>Anthemidinae</taxon>
        <taxon>Tanacetum</taxon>
    </lineage>
</organism>
<feature type="compositionally biased region" description="Basic residues" evidence="1">
    <location>
        <begin position="23"/>
        <end position="32"/>
    </location>
</feature>
<name>A0A6L2J1F7_TANCI</name>
<sequence>MRTRSSSSNPVGESSPNPATLNPKRRNHRRSKQPFILEESPVDTMADQRTMAESLRAPIEGYAEAIVGQPVVGSKKNPHVLFSLGKILFPNSSTSSFLPQERQISLMKFPTFNNGLMNRFIRHVIDTKISFVHALIVVLPNCPNLKVVMNKCVVRRLASSIFCVLRFVLKVPSDCMLFLHRKSLGLNGVKYGGFTAGFDKSKVESYNYHKMRHFSRECRQPKNQDSRSWNQDSSRRTVNVEETPPKDMVAINGVGFDWSYMDEDEVPASMTLMAFSDSEASKSLNKLIGSQITDKSRKGVGFDSYNDVLPPPTGLFLPQKIDLSYSSLEEFKQPEFQSYTPKSCETESKNVSKDIPNELKESPDAPFVKDMVSDNKDCSVESPVVVEKKIVIHTVTKIEFVKAKQHEKQLSMLRCTGHKANCNYHQREKVVSRNSYTMVTYNISTRKTYPNALRNMAPKAVLMKTGLRALNTARPVNIAHPKTIVLRARPMPRPVNTARPRPVNTVRPKPVNTVRPNSSVVNAVRVNQVNVVKASAWLSTTDFKEFNRGYVTFGGGANGDILLVHAYFDDIIFGSTKKELCNKFKRLVKDKFQMSSMGELTFFLGLQVKQKEDRIFIGQDKYVTEVLRKFNLSDHLDQTLCKQYVYVPDFKSHLRLISWQCKKQTVVATSITEDQYVTAASCCGQVLWIQNQMLDYGGMLLLLLGITCSKVFPLLAPPEETAKDKGLAGEVSASTKKKERTMVITVEDMQKRKNDVKARTTLLLALPDEH</sequence>
<feature type="region of interest" description="Disordered" evidence="1">
    <location>
        <begin position="492"/>
        <end position="514"/>
    </location>
</feature>
<feature type="region of interest" description="Disordered" evidence="1">
    <location>
        <begin position="1"/>
        <end position="38"/>
    </location>
</feature>
<comment type="caution">
    <text evidence="3">The sequence shown here is derived from an EMBL/GenBank/DDBJ whole genome shotgun (WGS) entry which is preliminary data.</text>
</comment>
<feature type="region of interest" description="Disordered" evidence="1">
    <location>
        <begin position="217"/>
        <end position="242"/>
    </location>
</feature>
<accession>A0A6L2J1F7</accession>
<feature type="domain" description="Reverse transcriptase Ty1/copia-type" evidence="2">
    <location>
        <begin position="542"/>
        <end position="635"/>
    </location>
</feature>
<dbReference type="EMBL" id="BKCJ010000173">
    <property type="protein sequence ID" value="GEU30632.1"/>
    <property type="molecule type" value="Genomic_DNA"/>
</dbReference>
<evidence type="ECO:0000313" key="3">
    <source>
        <dbReference type="EMBL" id="GEU30632.1"/>
    </source>
</evidence>
<proteinExistence type="predicted"/>
<dbReference type="AlphaFoldDB" id="A0A6L2J1F7"/>
<dbReference type="InterPro" id="IPR013103">
    <property type="entry name" value="RVT_2"/>
</dbReference>
<evidence type="ECO:0000256" key="1">
    <source>
        <dbReference type="SAM" id="MobiDB-lite"/>
    </source>
</evidence>
<gene>
    <name evidence="3" type="ORF">Tci_002610</name>
</gene>
<reference evidence="3" key="1">
    <citation type="journal article" date="2019" name="Sci. Rep.">
        <title>Draft genome of Tanacetum cinerariifolium, the natural source of mosquito coil.</title>
        <authorList>
            <person name="Yamashiro T."/>
            <person name="Shiraishi A."/>
            <person name="Satake H."/>
            <person name="Nakayama K."/>
        </authorList>
    </citation>
    <scope>NUCLEOTIDE SEQUENCE</scope>
</reference>